<dbReference type="Gene3D" id="3.40.190.10">
    <property type="entry name" value="Periplasmic binding protein-like II"/>
    <property type="match status" value="1"/>
</dbReference>
<gene>
    <name evidence="2" type="ORF">K8089_08475</name>
</gene>
<evidence type="ECO:0000259" key="1">
    <source>
        <dbReference type="Pfam" id="PF00497"/>
    </source>
</evidence>
<reference evidence="2" key="1">
    <citation type="submission" date="2021-09" db="EMBL/GenBank/DDBJ databases">
        <title>Genome of Aequorivita sp. strain F47161.</title>
        <authorList>
            <person name="Wang Y."/>
        </authorList>
    </citation>
    <scope>NUCLEOTIDE SEQUENCE</scope>
    <source>
        <strain evidence="2">F47161</strain>
    </source>
</reference>
<accession>A0A9X1QW68</accession>
<name>A0A9X1QW68_9FLAO</name>
<organism evidence="2 3">
    <name type="scientific">Aequorivita vitellina</name>
    <dbReference type="NCBI Taxonomy" id="2874475"/>
    <lineage>
        <taxon>Bacteria</taxon>
        <taxon>Pseudomonadati</taxon>
        <taxon>Bacteroidota</taxon>
        <taxon>Flavobacteriia</taxon>
        <taxon>Flavobacteriales</taxon>
        <taxon>Flavobacteriaceae</taxon>
        <taxon>Aequorivita</taxon>
    </lineage>
</organism>
<dbReference type="SUPFAM" id="SSF53850">
    <property type="entry name" value="Periplasmic binding protein-like II"/>
    <property type="match status" value="1"/>
</dbReference>
<dbReference type="InterPro" id="IPR001638">
    <property type="entry name" value="Solute-binding_3/MltF_N"/>
</dbReference>
<dbReference type="Proteomes" id="UP001139461">
    <property type="component" value="Unassembled WGS sequence"/>
</dbReference>
<keyword evidence="3" id="KW-1185">Reference proteome</keyword>
<dbReference type="EMBL" id="JAIRBA010000014">
    <property type="protein sequence ID" value="MCG2419056.1"/>
    <property type="molecule type" value="Genomic_DNA"/>
</dbReference>
<dbReference type="AlphaFoldDB" id="A0A9X1QW68"/>
<comment type="caution">
    <text evidence="2">The sequence shown here is derived from an EMBL/GenBank/DDBJ whole genome shotgun (WGS) entry which is preliminary data.</text>
</comment>
<sequence length="168" mass="18988">MLTHQIKSTTCKEKSAVLWRNKIFEILRPCLLLLILSIFLSCDFPKDPSNTYNDARANGMKVGVVNNPPFTNTTKDTVSGREMQIIAAFAKQNNIAIEYVVASETNLINLLKNRKIQIVIGGFTKKTVWKKHAGLTAAYDGTHVFLVPKGENRLVFKLETYFNKNLKQ</sequence>
<evidence type="ECO:0000313" key="3">
    <source>
        <dbReference type="Proteomes" id="UP001139461"/>
    </source>
</evidence>
<dbReference type="Pfam" id="PF00497">
    <property type="entry name" value="SBP_bac_3"/>
    <property type="match status" value="1"/>
</dbReference>
<evidence type="ECO:0000313" key="2">
    <source>
        <dbReference type="EMBL" id="MCG2419056.1"/>
    </source>
</evidence>
<dbReference type="RefSeq" id="WP_237602845.1">
    <property type="nucleotide sequence ID" value="NZ_JAIRBA010000014.1"/>
</dbReference>
<proteinExistence type="predicted"/>
<protein>
    <submittedName>
        <fullName evidence="2">Transporter substrate-binding domain-containing protein</fullName>
    </submittedName>
</protein>
<feature type="domain" description="Solute-binding protein family 3/N-terminal" evidence="1">
    <location>
        <begin position="61"/>
        <end position="154"/>
    </location>
</feature>